<keyword evidence="5" id="KW-1185">Reference proteome</keyword>
<dbReference type="PANTHER" id="PTHR11839:SF18">
    <property type="entry name" value="NUDIX HYDROLASE DOMAIN-CONTAINING PROTEIN"/>
    <property type="match status" value="1"/>
</dbReference>
<protein>
    <submittedName>
        <fullName evidence="4">NUDIX hydrolase</fullName>
    </submittedName>
</protein>
<proteinExistence type="predicted"/>
<evidence type="ECO:0000313" key="5">
    <source>
        <dbReference type="Proteomes" id="UP000788262"/>
    </source>
</evidence>
<evidence type="ECO:0000256" key="1">
    <source>
        <dbReference type="ARBA" id="ARBA00001946"/>
    </source>
</evidence>
<reference evidence="4 5" key="1">
    <citation type="submission" date="2021-02" db="EMBL/GenBank/DDBJ databases">
        <title>Whole genome sequencing of Streptomyces actuosus VRA1.</title>
        <authorList>
            <person name="Sen G."/>
            <person name="Sen A."/>
        </authorList>
    </citation>
    <scope>NUCLEOTIDE SEQUENCE [LARGE SCALE GENOMIC DNA]</scope>
    <source>
        <strain evidence="4 5">VRA1</strain>
    </source>
</reference>
<dbReference type="SUPFAM" id="SSF55811">
    <property type="entry name" value="Nudix"/>
    <property type="match status" value="1"/>
</dbReference>
<dbReference type="Gene3D" id="3.90.79.10">
    <property type="entry name" value="Nucleoside Triphosphate Pyrophosphohydrolase"/>
    <property type="match status" value="1"/>
</dbReference>
<keyword evidence="2 4" id="KW-0378">Hydrolase</keyword>
<dbReference type="GO" id="GO:0016787">
    <property type="term" value="F:hydrolase activity"/>
    <property type="evidence" value="ECO:0007669"/>
    <property type="project" value="UniProtKB-KW"/>
</dbReference>
<feature type="domain" description="Nudix hydrolase" evidence="3">
    <location>
        <begin position="1"/>
        <end position="171"/>
    </location>
</feature>
<dbReference type="InterPro" id="IPR015797">
    <property type="entry name" value="NUDIX_hydrolase-like_dom_sf"/>
</dbReference>
<evidence type="ECO:0000259" key="3">
    <source>
        <dbReference type="PROSITE" id="PS51462"/>
    </source>
</evidence>
<sequence>MRPDHVIRATEPAFAHDPWLQVYLDDIVSGESSSQRLRLVESGGVPGVVVLPLWGEHIGMVRQYRIVLDDDVWELPRGFGETPDPETDAARELGEETGLSADTWVPLGTVVPNSGLSAGGVRLFLARVNGHRNLDAMDGEVDRFEWWPVSRLREAIATDEIRDGFTLAAFLRAELRGLLPTK</sequence>
<comment type="caution">
    <text evidence="4">The sequence shown here is derived from an EMBL/GenBank/DDBJ whole genome shotgun (WGS) entry which is preliminary data.</text>
</comment>
<gene>
    <name evidence="4" type="ORF">JS756_31240</name>
</gene>
<dbReference type="PROSITE" id="PS51462">
    <property type="entry name" value="NUDIX"/>
    <property type="match status" value="1"/>
</dbReference>
<dbReference type="CDD" id="cd03424">
    <property type="entry name" value="NUDIX_ADPRase_Nudt5_UGPPase_Nudt14"/>
    <property type="match status" value="1"/>
</dbReference>
<dbReference type="InterPro" id="IPR000086">
    <property type="entry name" value="NUDIX_hydrolase_dom"/>
</dbReference>
<dbReference type="RefSeq" id="WP_205386625.1">
    <property type="nucleotide sequence ID" value="NZ_JAFFZS010000040.1"/>
</dbReference>
<evidence type="ECO:0000313" key="4">
    <source>
        <dbReference type="EMBL" id="MBN0048496.1"/>
    </source>
</evidence>
<dbReference type="EMBL" id="JAFFZS010000040">
    <property type="protein sequence ID" value="MBN0048496.1"/>
    <property type="molecule type" value="Genomic_DNA"/>
</dbReference>
<name>A0ABS2VZC4_STRAS</name>
<accession>A0ABS2VZC4</accession>
<organism evidence="4 5">
    <name type="scientific">Streptomyces actuosus</name>
    <dbReference type="NCBI Taxonomy" id="1885"/>
    <lineage>
        <taxon>Bacteria</taxon>
        <taxon>Bacillati</taxon>
        <taxon>Actinomycetota</taxon>
        <taxon>Actinomycetes</taxon>
        <taxon>Kitasatosporales</taxon>
        <taxon>Streptomycetaceae</taxon>
        <taxon>Streptomyces</taxon>
    </lineage>
</organism>
<dbReference type="Proteomes" id="UP000788262">
    <property type="component" value="Unassembled WGS sequence"/>
</dbReference>
<evidence type="ECO:0000256" key="2">
    <source>
        <dbReference type="ARBA" id="ARBA00022801"/>
    </source>
</evidence>
<dbReference type="PANTHER" id="PTHR11839">
    <property type="entry name" value="UDP/ADP-SUGAR PYROPHOSPHATASE"/>
    <property type="match status" value="1"/>
</dbReference>
<dbReference type="Pfam" id="PF00293">
    <property type="entry name" value="NUDIX"/>
    <property type="match status" value="1"/>
</dbReference>
<comment type="cofactor">
    <cofactor evidence="1">
        <name>Mg(2+)</name>
        <dbReference type="ChEBI" id="CHEBI:18420"/>
    </cofactor>
</comment>